<dbReference type="Pfam" id="PF00931">
    <property type="entry name" value="NB-ARC"/>
    <property type="match status" value="1"/>
</dbReference>
<dbReference type="AlphaFoldDB" id="A0AB39YHL4"/>
<dbReference type="SUPFAM" id="SSF48452">
    <property type="entry name" value="TPR-like"/>
    <property type="match status" value="2"/>
</dbReference>
<dbReference type="InterPro" id="IPR011990">
    <property type="entry name" value="TPR-like_helical_dom_sf"/>
</dbReference>
<reference evidence="3" key="1">
    <citation type="submission" date="2024-08" db="EMBL/GenBank/DDBJ databases">
        <authorList>
            <person name="Yu S.T."/>
        </authorList>
    </citation>
    <scope>NUCLEOTIDE SEQUENCE</scope>
    <source>
        <strain evidence="3">R33</strain>
        <plasmid evidence="3">unnamed1</plasmid>
    </source>
</reference>
<dbReference type="InterPro" id="IPR053137">
    <property type="entry name" value="NLR-like"/>
</dbReference>
<keyword evidence="3" id="KW-0614">Plasmid</keyword>
<protein>
    <submittedName>
        <fullName evidence="3">Tetratricopeptide repeat protein</fullName>
    </submittedName>
</protein>
<evidence type="ECO:0000259" key="2">
    <source>
        <dbReference type="Pfam" id="PF25000"/>
    </source>
</evidence>
<evidence type="ECO:0000259" key="1">
    <source>
        <dbReference type="Pfam" id="PF00931"/>
    </source>
</evidence>
<accession>A0AB39YHL4</accession>
<dbReference type="InterPro" id="IPR027417">
    <property type="entry name" value="P-loop_NTPase"/>
</dbReference>
<dbReference type="GO" id="GO:0043531">
    <property type="term" value="F:ADP binding"/>
    <property type="evidence" value="ECO:0007669"/>
    <property type="project" value="InterPro"/>
</dbReference>
<dbReference type="PANTHER" id="PTHR46082">
    <property type="entry name" value="ATP/GTP-BINDING PROTEIN-RELATED"/>
    <property type="match status" value="1"/>
</dbReference>
<sequence length="735" mass="78275">MTGPHQVGVLPRQADCFQDRAIAQQLEHTVDGEGTVVLSQVLAGLGGVGKTQLAAHHARTQWQAGKLDLLVWVTAATRDAVVTGYAQAAVEVLGSDPADPELAARAFLAWLEPKPGTAHRWLVVLDDLADPADLRGLWPPASTHGRTLVTTRRRDAALTGHGRQLVPVGLFTEDEATSYLITALAAHDRNEPAAQLAGLADDLGCLPLALSQAAAYLLDVGLDCATYRHRLTDRAHTLTDALPDPSGLPDDQATTAAAAWSLSIDCADQLPPTGLARPMLQLVAMLDPNGIPATVLTSPPALNHLGRHRTAAPGQTQAGEVAPSDAAQALRALHRLSLIDHNPNRPHHTVRVHQLLQRAVRDSLSADQHGQLVRTAADALIAAWPQVERDTTLAQALRANTEALTLHAEDALHQPDAHPVLFRTGKSLGEAGQVTAALHHFQHLADTTQHHLGPDHPDTLATRHIAAYWRGESGDAIGAAAAFERLLPDRERVLGPDHPDTLNTRNTLAGWRGLAGDAVGAATAYESVLEQMLPVLGPDHPYILNARHNQAHFRGESGDAVGAAAAYEQLLPDRERVLGPDHPLTLGTQATLAHWRGKAGDPVGAATACESVLEQMLLVLGPHHPYTLATRAALAHWRGVTGDSVGAATACESVLEQMLLVLGPDHPYTLDTREVLAVLRGEAGDAVGAATAYEQLLPDMERVLGPDHPDTLRTRKALASWRVEGKSRSVDQSTD</sequence>
<evidence type="ECO:0000313" key="3">
    <source>
        <dbReference type="EMBL" id="XDV69448.1"/>
    </source>
</evidence>
<feature type="domain" description="NB-ARC" evidence="1">
    <location>
        <begin position="41"/>
        <end position="177"/>
    </location>
</feature>
<name>A0AB39YHL4_9ACTN</name>
<dbReference type="PANTHER" id="PTHR46082:SF6">
    <property type="entry name" value="AAA+ ATPASE DOMAIN-CONTAINING PROTEIN-RELATED"/>
    <property type="match status" value="1"/>
</dbReference>
<organism evidence="3">
    <name type="scientific">Streptomyces sp. R33</name>
    <dbReference type="NCBI Taxonomy" id="3238629"/>
    <lineage>
        <taxon>Bacteria</taxon>
        <taxon>Bacillati</taxon>
        <taxon>Actinomycetota</taxon>
        <taxon>Actinomycetes</taxon>
        <taxon>Kitasatosporales</taxon>
        <taxon>Streptomycetaceae</taxon>
        <taxon>Streptomyces</taxon>
    </lineage>
</organism>
<proteinExistence type="predicted"/>
<dbReference type="EMBL" id="CP165728">
    <property type="protein sequence ID" value="XDV69448.1"/>
    <property type="molecule type" value="Genomic_DNA"/>
</dbReference>
<dbReference type="Gene3D" id="1.25.40.10">
    <property type="entry name" value="Tetratricopeptide repeat domain"/>
    <property type="match status" value="2"/>
</dbReference>
<dbReference type="Pfam" id="PF13374">
    <property type="entry name" value="TPR_10"/>
    <property type="match status" value="4"/>
</dbReference>
<dbReference type="Gene3D" id="3.40.50.300">
    <property type="entry name" value="P-loop containing nucleotide triphosphate hydrolases"/>
    <property type="match status" value="1"/>
</dbReference>
<dbReference type="RefSeq" id="WP_369780624.1">
    <property type="nucleotide sequence ID" value="NZ_CP165728.1"/>
</dbReference>
<dbReference type="SUPFAM" id="SSF52540">
    <property type="entry name" value="P-loop containing nucleoside triphosphate hydrolases"/>
    <property type="match status" value="1"/>
</dbReference>
<dbReference type="InterPro" id="IPR056681">
    <property type="entry name" value="DUF7779"/>
</dbReference>
<dbReference type="InterPro" id="IPR002182">
    <property type="entry name" value="NB-ARC"/>
</dbReference>
<gene>
    <name evidence="3" type="ORF">AB5J51_41765</name>
</gene>
<geneLocation type="plasmid" evidence="3">
    <name>unnamed1</name>
</geneLocation>
<feature type="domain" description="DUF7779" evidence="2">
    <location>
        <begin position="276"/>
        <end position="368"/>
    </location>
</feature>
<dbReference type="Pfam" id="PF25000">
    <property type="entry name" value="DUF7779"/>
    <property type="match status" value="1"/>
</dbReference>